<evidence type="ECO:0000313" key="2">
    <source>
        <dbReference type="EMBL" id="PYE24345.1"/>
    </source>
</evidence>
<dbReference type="Pfam" id="PF03640">
    <property type="entry name" value="Lipoprotein_15"/>
    <property type="match status" value="2"/>
</dbReference>
<comment type="caution">
    <text evidence="2">The sequence shown here is derived from an EMBL/GenBank/DDBJ whole genome shotgun (WGS) entry which is preliminary data.</text>
</comment>
<gene>
    <name evidence="2" type="ORF">C7410_106175</name>
</gene>
<dbReference type="GO" id="GO:0043448">
    <property type="term" value="P:alkane catabolic process"/>
    <property type="evidence" value="ECO:0007669"/>
    <property type="project" value="TreeGrafter"/>
</dbReference>
<dbReference type="PIRSF" id="PIRSF029720">
    <property type="entry name" value="UCP029720"/>
    <property type="match status" value="1"/>
</dbReference>
<keyword evidence="2" id="KW-0449">Lipoprotein</keyword>
<dbReference type="Proteomes" id="UP000247772">
    <property type="component" value="Unassembled WGS sequence"/>
</dbReference>
<dbReference type="InterPro" id="IPR005297">
    <property type="entry name" value="Lipoprotein_repeat"/>
</dbReference>
<sequence>MTRILLCALACVLPIAVFAEAPKVANGMVVDDDGMTLYTFDKDTAHGKSACTGACATMWPAARADPYDKASGDWGLIASDDGKHQWTYKGHPLYRYSKDTQAGQMNGDGFKGMWHTVKP</sequence>
<dbReference type="InterPro" id="IPR014558">
    <property type="entry name" value="UCP029720"/>
</dbReference>
<dbReference type="RefSeq" id="WP_110854890.1">
    <property type="nucleotide sequence ID" value="NZ_QJSQ01000006.1"/>
</dbReference>
<organism evidence="2 3">
    <name type="scientific">Paraburkholderia silvatlantica</name>
    <dbReference type="NCBI Taxonomy" id="321895"/>
    <lineage>
        <taxon>Bacteria</taxon>
        <taxon>Pseudomonadati</taxon>
        <taxon>Pseudomonadota</taxon>
        <taxon>Betaproteobacteria</taxon>
        <taxon>Burkholderiales</taxon>
        <taxon>Burkholderiaceae</taxon>
        <taxon>Paraburkholderia</taxon>
    </lineage>
</organism>
<protein>
    <submittedName>
        <fullName evidence="2">Putative lipoprotein with Yx(FWY)xxD motif</fullName>
    </submittedName>
</protein>
<evidence type="ECO:0000313" key="3">
    <source>
        <dbReference type="Proteomes" id="UP000247772"/>
    </source>
</evidence>
<keyword evidence="1" id="KW-0732">Signal</keyword>
<feature type="chain" id="PRO_5016117894" evidence="1">
    <location>
        <begin position="20"/>
        <end position="119"/>
    </location>
</feature>
<accession>A0A2V4TFN2</accession>
<dbReference type="PANTHER" id="PTHR39335">
    <property type="entry name" value="BLL4220 PROTEIN"/>
    <property type="match status" value="1"/>
</dbReference>
<dbReference type="EMBL" id="QJSQ01000006">
    <property type="protein sequence ID" value="PYE24345.1"/>
    <property type="molecule type" value="Genomic_DNA"/>
</dbReference>
<name>A0A2V4TFN2_9BURK</name>
<reference evidence="2 3" key="1">
    <citation type="submission" date="2018-06" db="EMBL/GenBank/DDBJ databases">
        <title>Genomic Encyclopedia of Type Strains, Phase IV (KMG-V): Genome sequencing to study the core and pangenomes of soil and plant-associated prokaryotes.</title>
        <authorList>
            <person name="Whitman W."/>
        </authorList>
    </citation>
    <scope>NUCLEOTIDE SEQUENCE [LARGE SCALE GENOMIC DNA]</scope>
    <source>
        <strain evidence="2 3">SRCL-318</strain>
    </source>
</reference>
<dbReference type="PANTHER" id="PTHR39335:SF1">
    <property type="entry name" value="BLL4220 PROTEIN"/>
    <property type="match status" value="1"/>
</dbReference>
<dbReference type="AlphaFoldDB" id="A0A2V4TFN2"/>
<evidence type="ECO:0000256" key="1">
    <source>
        <dbReference type="SAM" id="SignalP"/>
    </source>
</evidence>
<feature type="signal peptide" evidence="1">
    <location>
        <begin position="1"/>
        <end position="19"/>
    </location>
</feature>
<proteinExistence type="predicted"/>
<dbReference type="OrthoDB" id="9800666at2"/>